<evidence type="ECO:0008006" key="5">
    <source>
        <dbReference type="Google" id="ProtNLM"/>
    </source>
</evidence>
<evidence type="ECO:0000256" key="1">
    <source>
        <dbReference type="SAM" id="MobiDB-lite"/>
    </source>
</evidence>
<feature type="region of interest" description="Disordered" evidence="1">
    <location>
        <begin position="85"/>
        <end position="128"/>
    </location>
</feature>
<accession>A0ABP9C9M7</accession>
<dbReference type="RefSeq" id="WP_345422409.1">
    <property type="nucleotide sequence ID" value="NZ_BAABHO010000055.1"/>
</dbReference>
<sequence length="157" mass="15399">MLKKAGMVVLGATAGMLSLAPLASAGEAPSHGGDHGNHGQHESHAGGDCASAVSGGQANSGRQLIGANNVNVQAPINQLGVLAEQHSDCGGGHGGHGHGRHGGHGHDRDGDHGDRGGRGGASAVSGGQFNSGDQLIGLNNVNAQIPINQLGILADQD</sequence>
<name>A0ABP9C9M7_9PSEU</name>
<evidence type="ECO:0000313" key="4">
    <source>
        <dbReference type="Proteomes" id="UP001500928"/>
    </source>
</evidence>
<keyword evidence="2" id="KW-0732">Signal</keyword>
<feature type="chain" id="PRO_5046063716" description="Secreted protein" evidence="2">
    <location>
        <begin position="26"/>
        <end position="157"/>
    </location>
</feature>
<reference evidence="4" key="1">
    <citation type="journal article" date="2019" name="Int. J. Syst. Evol. Microbiol.">
        <title>The Global Catalogue of Microorganisms (GCM) 10K type strain sequencing project: providing services to taxonomists for standard genome sequencing and annotation.</title>
        <authorList>
            <consortium name="The Broad Institute Genomics Platform"/>
            <consortium name="The Broad Institute Genome Sequencing Center for Infectious Disease"/>
            <person name="Wu L."/>
            <person name="Ma J."/>
        </authorList>
    </citation>
    <scope>NUCLEOTIDE SEQUENCE [LARGE SCALE GENOMIC DNA]</scope>
    <source>
        <strain evidence="4">JCM 17979</strain>
    </source>
</reference>
<gene>
    <name evidence="3" type="ORF">GCM10023200_50640</name>
</gene>
<comment type="caution">
    <text evidence="3">The sequence shown here is derived from an EMBL/GenBank/DDBJ whole genome shotgun (WGS) entry which is preliminary data.</text>
</comment>
<keyword evidence="4" id="KW-1185">Reference proteome</keyword>
<dbReference type="EMBL" id="BAABHO010000055">
    <property type="protein sequence ID" value="GAA4806888.1"/>
    <property type="molecule type" value="Genomic_DNA"/>
</dbReference>
<evidence type="ECO:0000313" key="3">
    <source>
        <dbReference type="EMBL" id="GAA4806888.1"/>
    </source>
</evidence>
<organism evidence="3 4">
    <name type="scientific">Actinomycetospora chlora</name>
    <dbReference type="NCBI Taxonomy" id="663608"/>
    <lineage>
        <taxon>Bacteria</taxon>
        <taxon>Bacillati</taxon>
        <taxon>Actinomycetota</taxon>
        <taxon>Actinomycetes</taxon>
        <taxon>Pseudonocardiales</taxon>
        <taxon>Pseudonocardiaceae</taxon>
        <taxon>Actinomycetospora</taxon>
    </lineage>
</organism>
<feature type="compositionally biased region" description="Basic and acidic residues" evidence="1">
    <location>
        <begin position="104"/>
        <end position="117"/>
    </location>
</feature>
<feature type="region of interest" description="Disordered" evidence="1">
    <location>
        <begin position="25"/>
        <end position="58"/>
    </location>
</feature>
<dbReference type="Proteomes" id="UP001500928">
    <property type="component" value="Unassembled WGS sequence"/>
</dbReference>
<feature type="signal peptide" evidence="2">
    <location>
        <begin position="1"/>
        <end position="25"/>
    </location>
</feature>
<feature type="compositionally biased region" description="Basic and acidic residues" evidence="1">
    <location>
        <begin position="32"/>
        <end position="45"/>
    </location>
</feature>
<protein>
    <recommendedName>
        <fullName evidence="5">Secreted protein</fullName>
    </recommendedName>
</protein>
<evidence type="ECO:0000256" key="2">
    <source>
        <dbReference type="SAM" id="SignalP"/>
    </source>
</evidence>
<proteinExistence type="predicted"/>